<evidence type="ECO:0000313" key="2">
    <source>
        <dbReference type="EMBL" id="AIX18379.1"/>
    </source>
</evidence>
<dbReference type="EMBL" id="KJ019037">
    <property type="protein sequence ID" value="AIX16605.1"/>
    <property type="molecule type" value="Genomic_DNA"/>
</dbReference>
<evidence type="ECO:0000313" key="4">
    <source>
        <dbReference type="EMBL" id="AIX31138.1"/>
    </source>
</evidence>
<dbReference type="Proteomes" id="UP000185311">
    <property type="component" value="Segment"/>
</dbReference>
<evidence type="ECO:0000313" key="1">
    <source>
        <dbReference type="EMBL" id="AIX16605.1"/>
    </source>
</evidence>
<evidence type="ECO:0000313" key="3">
    <source>
        <dbReference type="EMBL" id="AIX29191.1"/>
    </source>
</evidence>
<dbReference type="EMBL" id="KJ019092">
    <property type="protein sequence ID" value="AIX29191.1"/>
    <property type="molecule type" value="Genomic_DNA"/>
</dbReference>
<gene>
    <name evidence="1" type="ORF">Syn7803C58_80</name>
    <name evidence="2" type="ORF">Syn7803C6_80</name>
    <name evidence="3" type="ORF">Syn7803US2_80</name>
    <name evidence="4" type="ORF">Syn7803US3_81</name>
</gene>
<dbReference type="EMBL" id="KJ019099">
    <property type="protein sequence ID" value="AIX31138.1"/>
    <property type="molecule type" value="Genomic_DNA"/>
</dbReference>
<evidence type="ECO:0000313" key="7">
    <source>
        <dbReference type="Proteomes" id="UP000185318"/>
    </source>
</evidence>
<organism evidence="1 7">
    <name type="scientific">Synechococcus phage ACG-2014f</name>
    <dbReference type="NCBI Taxonomy" id="1493511"/>
    <lineage>
        <taxon>Viruses</taxon>
        <taxon>Duplodnaviria</taxon>
        <taxon>Heunggongvirae</taxon>
        <taxon>Uroviricota</taxon>
        <taxon>Caudoviricetes</taxon>
        <taxon>Pantevenvirales</taxon>
        <taxon>Kyanoviridae</taxon>
        <taxon>Atlauavirus</taxon>
        <taxon>Atlauavirus tusconc8</taxon>
    </lineage>
</organism>
<dbReference type="Proteomes" id="UP000185318">
    <property type="component" value="Segment"/>
</dbReference>
<dbReference type="EMBL" id="KJ019045">
    <property type="protein sequence ID" value="AIX18379.1"/>
    <property type="molecule type" value="Genomic_DNA"/>
</dbReference>
<evidence type="ECO:0000313" key="6">
    <source>
        <dbReference type="Proteomes" id="UP000185311"/>
    </source>
</evidence>
<reference evidence="5 6" key="1">
    <citation type="submission" date="2013-12" db="EMBL/GenBank/DDBJ databases">
        <title>Ecological redundancy of diverse viral populations within a natural community.</title>
        <authorList>
            <person name="Gregory A.C."/>
            <person name="LaButti K."/>
            <person name="Copeland A."/>
            <person name="Woyke T."/>
            <person name="Sullivan M.B."/>
        </authorList>
    </citation>
    <scope>NUCLEOTIDE SEQUENCE [LARGE SCALE GENOMIC DNA]</scope>
    <source>
        <strain evidence="1">Syn7803C58</strain>
        <strain evidence="2">Syn7803C6</strain>
        <strain evidence="3">Syn7803US2</strain>
        <strain evidence="4">Syn7803US3</strain>
    </source>
</reference>
<sequence>MNYNKVADALHEELNEYICNHHYHEIKSVYTDIVEQYIQNKVGPLTEKNHKQLVKQLVKFYIS</sequence>
<evidence type="ECO:0000313" key="5">
    <source>
        <dbReference type="Proteomes" id="UP000185310"/>
    </source>
</evidence>
<dbReference type="Proteomes" id="UP000185310">
    <property type="component" value="Segment"/>
</dbReference>
<proteinExistence type="predicted"/>
<accession>A0A0E3EV60</accession>
<dbReference type="Proteomes" id="UP000185317">
    <property type="component" value="Segment"/>
</dbReference>
<name>A0A0E3EV60_9CAUD</name>
<protein>
    <submittedName>
        <fullName evidence="1">Uncharacterized protein</fullName>
    </submittedName>
</protein>